<keyword evidence="2" id="KW-1185">Reference proteome</keyword>
<evidence type="ECO:0000313" key="1">
    <source>
        <dbReference type="EMBL" id="KZV81711.1"/>
    </source>
</evidence>
<reference evidence="1 2" key="1">
    <citation type="journal article" date="2016" name="Mol. Biol. Evol.">
        <title>Comparative Genomics of Early-Diverging Mushroom-Forming Fungi Provides Insights into the Origins of Lignocellulose Decay Capabilities.</title>
        <authorList>
            <person name="Nagy L.G."/>
            <person name="Riley R."/>
            <person name="Tritt A."/>
            <person name="Adam C."/>
            <person name="Daum C."/>
            <person name="Floudas D."/>
            <person name="Sun H."/>
            <person name="Yadav J.S."/>
            <person name="Pangilinan J."/>
            <person name="Larsson K.H."/>
            <person name="Matsuura K."/>
            <person name="Barry K."/>
            <person name="Labutti K."/>
            <person name="Kuo R."/>
            <person name="Ohm R.A."/>
            <person name="Bhattacharya S.S."/>
            <person name="Shirouzu T."/>
            <person name="Yoshinaga Y."/>
            <person name="Martin F.M."/>
            <person name="Grigoriev I.V."/>
            <person name="Hibbett D.S."/>
        </authorList>
    </citation>
    <scope>NUCLEOTIDE SEQUENCE [LARGE SCALE GENOMIC DNA]</scope>
    <source>
        <strain evidence="1 2">HHB12029</strain>
    </source>
</reference>
<name>A0A165C2U4_EXIGL</name>
<dbReference type="Proteomes" id="UP000077266">
    <property type="component" value="Unassembled WGS sequence"/>
</dbReference>
<gene>
    <name evidence="1" type="ORF">EXIGLDRAFT_730757</name>
</gene>
<proteinExistence type="predicted"/>
<evidence type="ECO:0000313" key="2">
    <source>
        <dbReference type="Proteomes" id="UP000077266"/>
    </source>
</evidence>
<dbReference type="AlphaFoldDB" id="A0A165C2U4"/>
<protein>
    <submittedName>
        <fullName evidence="1">Uncharacterized protein</fullName>
    </submittedName>
</protein>
<organism evidence="1 2">
    <name type="scientific">Exidia glandulosa HHB12029</name>
    <dbReference type="NCBI Taxonomy" id="1314781"/>
    <lineage>
        <taxon>Eukaryota</taxon>
        <taxon>Fungi</taxon>
        <taxon>Dikarya</taxon>
        <taxon>Basidiomycota</taxon>
        <taxon>Agaricomycotina</taxon>
        <taxon>Agaricomycetes</taxon>
        <taxon>Auriculariales</taxon>
        <taxon>Exidiaceae</taxon>
        <taxon>Exidia</taxon>
    </lineage>
</organism>
<dbReference type="EMBL" id="KV426373">
    <property type="protein sequence ID" value="KZV81711.1"/>
    <property type="molecule type" value="Genomic_DNA"/>
</dbReference>
<dbReference type="InParanoid" id="A0A165C2U4"/>
<accession>A0A165C2U4</accession>
<sequence>MHTPRPRSPFPDDVDLEELMDPSKWNSPAMIALSNQPAHDVPDSIAVYGNGKDAIKAHIDVLIGRVAQTALFT</sequence>